<keyword evidence="4 6" id="KW-0324">Glycolysis</keyword>
<comment type="cofactor">
    <cofactor evidence="1 6">
        <name>thiamine diphosphate</name>
        <dbReference type="ChEBI" id="CHEBI:58937"/>
    </cofactor>
</comment>
<evidence type="ECO:0000256" key="6">
    <source>
        <dbReference type="HAMAP-Rule" id="MF_01169"/>
    </source>
</evidence>
<evidence type="ECO:0000256" key="5">
    <source>
        <dbReference type="ARBA" id="ARBA00051911"/>
    </source>
</evidence>
<dbReference type="SMART" id="SM00861">
    <property type="entry name" value="Transket_pyr"/>
    <property type="match status" value="1"/>
</dbReference>
<dbReference type="Pfam" id="PF02779">
    <property type="entry name" value="Transket_pyr"/>
    <property type="match status" value="1"/>
</dbReference>
<evidence type="ECO:0000256" key="2">
    <source>
        <dbReference type="ARBA" id="ARBA00023002"/>
    </source>
</evidence>
<dbReference type="GO" id="GO:0045252">
    <property type="term" value="C:oxoglutarate dehydrogenase complex"/>
    <property type="evidence" value="ECO:0007669"/>
    <property type="project" value="TreeGrafter"/>
</dbReference>
<dbReference type="Pfam" id="PF16870">
    <property type="entry name" value="OxoGdeHyase_C"/>
    <property type="match status" value="1"/>
</dbReference>
<dbReference type="HAMAP" id="MF_01169">
    <property type="entry name" value="SucA_OdhA"/>
    <property type="match status" value="1"/>
</dbReference>
<dbReference type="Pfam" id="PF00676">
    <property type="entry name" value="E1_dh"/>
    <property type="match status" value="1"/>
</dbReference>
<feature type="domain" description="Transketolase-like pyrimidine-binding" evidence="7">
    <location>
        <begin position="599"/>
        <end position="795"/>
    </location>
</feature>
<dbReference type="InterPro" id="IPR023784">
    <property type="entry name" value="2oxoglutarate_DH_E1_bac"/>
</dbReference>
<comment type="function">
    <text evidence="6">E1 component of the 2-oxoglutarate dehydrogenase (OGDH) complex which catalyzes the decarboxylation of 2-oxoglutarate, the first step in the conversion of 2-oxoglutarate to succinyl-CoA and CO(2).</text>
</comment>
<dbReference type="CDD" id="cd02016">
    <property type="entry name" value="TPP_E1_OGDC_like"/>
    <property type="match status" value="1"/>
</dbReference>
<evidence type="ECO:0000256" key="4">
    <source>
        <dbReference type="ARBA" id="ARBA00023152"/>
    </source>
</evidence>
<dbReference type="NCBIfam" id="TIGR00239">
    <property type="entry name" value="2oxo_dh_E1"/>
    <property type="match status" value="1"/>
</dbReference>
<dbReference type="EC" id="1.2.4.2" evidence="6"/>
<evidence type="ECO:0000313" key="9">
    <source>
        <dbReference type="Proteomes" id="UP000219252"/>
    </source>
</evidence>
<dbReference type="FunFam" id="3.40.50.970:FF:000036">
    <property type="entry name" value="2-oxoglutarate dehydrogenase E1 component"/>
    <property type="match status" value="1"/>
</dbReference>
<sequence length="943" mass="105342">MANLEVILMSNNVLAVGSPWSAFAGPNLGYVMEQYELYLQSPEEVDRELVALFQQFGAPIVDEEYVATEGVANVQPNNMTKVFAAVQLADAIRSFGHLAADLYPLKDRKLDTTKIDLNYYGLTDADLSAMPASLFFTITPANVSNGKQAIDYLRSIYTEKIGFEYSHIDDKNERDWIQSKIESGTLKQSLTNEEKKAILERLTRVEDFEKFIHKTFVGQKRFSIEGLDTLVILLDELVKQAEVEKMNQLQIGMAHRGRLNVLTHVVNKPYDMMFADFAHVPNDYFLPEDGSLEITKGWTGDVKYHMGATHTKKSGLKVKLAYNPSHLEVVSPVVTGATRAAQEDASKPGYPTYDPKKALAVLIHGDAAFAGEGIVQETFNYANTKGFSTGGSVHIISNNMIGFTTEHYDSRSTRYSSDVAKGYGVPIIHVNADDPEAVVNVAKFAFEYRQIFGKDILIDLIGYRRFGHNETDDPTVTNPLTYLIVSKHPTVRTIYGEKLVNEGIVTAEEVKTLDEEIYAGMQTSYDHVKQVGEEKGHHLDIEMPDAVKNDFPAVDTSVPKEDLLQINNELLAWPENFEPQNKLARILNKRVEAIETGKIDWGHAETLAFAAILRDGNPVRITGQDAERGTFSQRHLVLHDKNSGTEFVPLHNISDSKASFAVHNSPLTETAIVGFEYGYNLEHKKALTLWEGQFGDFANMAQVMFDNFISAARSKWGQKTGLVMLLPTGMEGQGPEHSSARIERYLQLSAENNWTVANCSNAGNYFHLLRRQAKMLETDAIRPLVVGTPKSLLRHPLAAASIEDLSEGTFQEVFEQPGLGTKPKKVERILLGSGRVTIDLAEHVKDGEGFDNTHILRVEQLYPFPSEKLSEIISRYPNVKEIRWVQEEPKNQGPWKYALEYLLDLAEGKKVKYVGRPEMSSTSEGDADSHKIAQAKIIEDAFA</sequence>
<dbReference type="InterPro" id="IPR001017">
    <property type="entry name" value="DH_E1"/>
</dbReference>
<dbReference type="Gene3D" id="3.40.50.11610">
    <property type="entry name" value="Multifunctional 2-oxoglutarate metabolism enzyme, C-terminal domain"/>
    <property type="match status" value="1"/>
</dbReference>
<dbReference type="Proteomes" id="UP000219252">
    <property type="component" value="Unassembled WGS sequence"/>
</dbReference>
<comment type="subunit">
    <text evidence="6">Homodimer. Part of the 2-oxoglutarate dehydrogenase (OGDH) complex composed of E1 (2-oxoglutarate dehydrogenase), E2 (dihydrolipoamide succinyltransferase) and E3 (dihydrolipoamide dehydrogenase); the complex contains multiple copies of the three enzymatic components (E1, E2 and E3).</text>
</comment>
<keyword evidence="9" id="KW-1185">Reference proteome</keyword>
<proteinExistence type="inferred from homology"/>
<dbReference type="GO" id="GO:0004591">
    <property type="term" value="F:oxoglutarate dehydrogenase (succinyl-transferring) activity"/>
    <property type="evidence" value="ECO:0007669"/>
    <property type="project" value="UniProtKB-UniRule"/>
</dbReference>
<dbReference type="EMBL" id="OBQC01000003">
    <property type="protein sequence ID" value="SOC37428.1"/>
    <property type="molecule type" value="Genomic_DNA"/>
</dbReference>
<dbReference type="InterPro" id="IPR031717">
    <property type="entry name" value="ODO-1/KGD_C"/>
</dbReference>
<dbReference type="NCBIfam" id="NF006914">
    <property type="entry name" value="PRK09404.1"/>
    <property type="match status" value="1"/>
</dbReference>
<evidence type="ECO:0000313" key="8">
    <source>
        <dbReference type="EMBL" id="SOC37428.1"/>
    </source>
</evidence>
<comment type="catalytic activity">
    <reaction evidence="5 6">
        <text>N(6)-[(R)-lipoyl]-L-lysyl-[protein] + 2-oxoglutarate + H(+) = N(6)-[(R)-S(8)-succinyldihydrolipoyl]-L-lysyl-[protein] + CO2</text>
        <dbReference type="Rhea" id="RHEA:12188"/>
        <dbReference type="Rhea" id="RHEA-COMP:10474"/>
        <dbReference type="Rhea" id="RHEA-COMP:20092"/>
        <dbReference type="ChEBI" id="CHEBI:15378"/>
        <dbReference type="ChEBI" id="CHEBI:16526"/>
        <dbReference type="ChEBI" id="CHEBI:16810"/>
        <dbReference type="ChEBI" id="CHEBI:83099"/>
        <dbReference type="ChEBI" id="CHEBI:83120"/>
        <dbReference type="EC" id="1.2.4.2"/>
    </reaction>
</comment>
<keyword evidence="3 6" id="KW-0786">Thiamine pyrophosphate</keyword>
<dbReference type="Gene3D" id="3.40.50.12470">
    <property type="match status" value="1"/>
</dbReference>
<evidence type="ECO:0000256" key="3">
    <source>
        <dbReference type="ARBA" id="ARBA00023052"/>
    </source>
</evidence>
<dbReference type="PANTHER" id="PTHR23152:SF4">
    <property type="entry name" value="2-OXOADIPATE DEHYDROGENASE COMPLEX COMPONENT E1"/>
    <property type="match status" value="1"/>
</dbReference>
<dbReference type="InterPro" id="IPR042179">
    <property type="entry name" value="KGD_C_sf"/>
</dbReference>
<dbReference type="AlphaFoldDB" id="A0A285U7Q6"/>
<reference evidence="9" key="1">
    <citation type="submission" date="2017-08" db="EMBL/GenBank/DDBJ databases">
        <authorList>
            <person name="Varghese N."/>
            <person name="Submissions S."/>
        </authorList>
    </citation>
    <scope>NUCLEOTIDE SEQUENCE [LARGE SCALE GENOMIC DNA]</scope>
    <source>
        <strain evidence="9">JC23</strain>
    </source>
</reference>
<dbReference type="GO" id="GO:0006096">
    <property type="term" value="P:glycolytic process"/>
    <property type="evidence" value="ECO:0007669"/>
    <property type="project" value="UniProtKB-UniRule"/>
</dbReference>
<gene>
    <name evidence="6" type="primary">odhA</name>
    <name evidence="8" type="ORF">SAMN05877842_103203</name>
</gene>
<evidence type="ECO:0000259" key="7">
    <source>
        <dbReference type="SMART" id="SM00861"/>
    </source>
</evidence>
<evidence type="ECO:0000256" key="1">
    <source>
        <dbReference type="ARBA" id="ARBA00001964"/>
    </source>
</evidence>
<keyword evidence="2 6" id="KW-0560">Oxidoreductase</keyword>
<dbReference type="GO" id="GO:0005829">
    <property type="term" value="C:cytosol"/>
    <property type="evidence" value="ECO:0007669"/>
    <property type="project" value="TreeGrafter"/>
</dbReference>
<dbReference type="Gene3D" id="3.40.50.970">
    <property type="match status" value="1"/>
</dbReference>
<dbReference type="NCBIfam" id="NF008907">
    <property type="entry name" value="PRK12270.1"/>
    <property type="match status" value="1"/>
</dbReference>
<dbReference type="SUPFAM" id="SSF52518">
    <property type="entry name" value="Thiamin diphosphate-binding fold (THDP-binding)"/>
    <property type="match status" value="2"/>
</dbReference>
<dbReference type="PIRSF" id="PIRSF000157">
    <property type="entry name" value="Oxoglu_dh_E1"/>
    <property type="match status" value="1"/>
</dbReference>
<name>A0A285U7Q6_9BACL</name>
<dbReference type="GO" id="GO:0006099">
    <property type="term" value="P:tricarboxylic acid cycle"/>
    <property type="evidence" value="ECO:0007669"/>
    <property type="project" value="TreeGrafter"/>
</dbReference>
<dbReference type="Gene3D" id="1.10.287.1150">
    <property type="entry name" value="TPP helical domain"/>
    <property type="match status" value="1"/>
</dbReference>
<dbReference type="PANTHER" id="PTHR23152">
    <property type="entry name" value="2-OXOGLUTARATE DEHYDROGENASE"/>
    <property type="match status" value="1"/>
</dbReference>
<accession>A0A285U7Q6</accession>
<dbReference type="InterPro" id="IPR011603">
    <property type="entry name" value="2oxoglutarate_DH_E1"/>
</dbReference>
<organism evidence="8 9">
    <name type="scientific">Ureibacillus acetophenoni</name>
    <dbReference type="NCBI Taxonomy" id="614649"/>
    <lineage>
        <taxon>Bacteria</taxon>
        <taxon>Bacillati</taxon>
        <taxon>Bacillota</taxon>
        <taxon>Bacilli</taxon>
        <taxon>Bacillales</taxon>
        <taxon>Caryophanaceae</taxon>
        <taxon>Ureibacillus</taxon>
    </lineage>
</organism>
<dbReference type="GO" id="GO:0030976">
    <property type="term" value="F:thiamine pyrophosphate binding"/>
    <property type="evidence" value="ECO:0007669"/>
    <property type="project" value="UniProtKB-UniRule"/>
</dbReference>
<dbReference type="InterPro" id="IPR005475">
    <property type="entry name" value="Transketolase-like_Pyr-bd"/>
</dbReference>
<dbReference type="InterPro" id="IPR029061">
    <property type="entry name" value="THDP-binding"/>
</dbReference>
<comment type="similarity">
    <text evidence="6">Belongs to the alpha-ketoglutarate dehydrogenase family.</text>
</comment>
<protein>
    <recommendedName>
        <fullName evidence="6">2-oxoglutarate dehydrogenase E1 component</fullName>
        <ecNumber evidence="6">1.2.4.2</ecNumber>
    </recommendedName>
    <alternativeName>
        <fullName evidence="6">Alpha-ketoglutarate dehydrogenase</fullName>
    </alternativeName>
</protein>